<evidence type="ECO:0008006" key="3">
    <source>
        <dbReference type="Google" id="ProtNLM"/>
    </source>
</evidence>
<dbReference type="PANTHER" id="PTHR33332">
    <property type="entry name" value="REVERSE TRANSCRIPTASE DOMAIN-CONTAINING PROTEIN"/>
    <property type="match status" value="1"/>
</dbReference>
<evidence type="ECO:0000313" key="2">
    <source>
        <dbReference type="Proteomes" id="UP000197619"/>
    </source>
</evidence>
<accession>A0A218VDA5</accession>
<sequence>MYTKAHSMGTKQEELRAMVQQQSYDVIAIMETCQEEEVDNLFYKQLENVSGSPALVLVGDFNPPDHCWELNTVEKKSRKFLECVEDNFLIFGGKMACPRDNCPPRLVDGVREQNDPPVIQEKAVRELLSCFDVHKSMGPDGIHPRVMRELADELAKPLSIIYQQSWLTGKVPHDCKLANVTHSVDAGKAVDVVNLDFSKAFDTVSHSTVLERLSAHGLDRSTLCWVQNWLDGWAQSCGRTTLQRDLEWDGWAESNKLTFNKSMCPVLHFGHNNPLQCYRLGMVWLDSAQAERDLGVLVTAAEHEPAVCPGGQEAKGILACIRNDRIQPEQSIIAQGGLEAGLLYYKGLQHKIPPRQAVSKEEASCVQGPSLAD</sequence>
<dbReference type="EMBL" id="MUZQ01000008">
    <property type="protein sequence ID" value="OWK63828.1"/>
    <property type="molecule type" value="Genomic_DNA"/>
</dbReference>
<organism evidence="1 2">
    <name type="scientific">Lonchura striata</name>
    <name type="common">white-rumped munia</name>
    <dbReference type="NCBI Taxonomy" id="40157"/>
    <lineage>
        <taxon>Eukaryota</taxon>
        <taxon>Metazoa</taxon>
        <taxon>Chordata</taxon>
        <taxon>Craniata</taxon>
        <taxon>Vertebrata</taxon>
        <taxon>Euteleostomi</taxon>
        <taxon>Archelosauria</taxon>
        <taxon>Archosauria</taxon>
        <taxon>Dinosauria</taxon>
        <taxon>Saurischia</taxon>
        <taxon>Theropoda</taxon>
        <taxon>Coelurosauria</taxon>
        <taxon>Aves</taxon>
        <taxon>Neognathae</taxon>
        <taxon>Neoaves</taxon>
        <taxon>Telluraves</taxon>
        <taxon>Australaves</taxon>
        <taxon>Passeriformes</taxon>
        <taxon>Passeroidea</taxon>
        <taxon>Estrildidae</taxon>
        <taxon>Estrildinae</taxon>
        <taxon>Lonchura</taxon>
    </lineage>
</organism>
<reference evidence="1 2" key="1">
    <citation type="submission" date="2017-05" db="EMBL/GenBank/DDBJ databases">
        <title>Genome of assembly of the Bengalese finch, Lonchura striata domestica.</title>
        <authorList>
            <person name="Colquitt B.M."/>
            <person name="Brainard M.S."/>
        </authorList>
    </citation>
    <scope>NUCLEOTIDE SEQUENCE [LARGE SCALE GENOMIC DNA]</scope>
    <source>
        <strain evidence="1">White83orange57</strain>
    </source>
</reference>
<keyword evidence="2" id="KW-1185">Reference proteome</keyword>
<name>A0A218VDA5_9PASE</name>
<dbReference type="Proteomes" id="UP000197619">
    <property type="component" value="Unassembled WGS sequence"/>
</dbReference>
<proteinExistence type="predicted"/>
<protein>
    <recommendedName>
        <fullName evidence="3">Reverse transcriptase domain-containing protein</fullName>
    </recommendedName>
</protein>
<comment type="caution">
    <text evidence="1">The sequence shown here is derived from an EMBL/GenBank/DDBJ whole genome shotgun (WGS) entry which is preliminary data.</text>
</comment>
<dbReference type="AlphaFoldDB" id="A0A218VDA5"/>
<evidence type="ECO:0000313" key="1">
    <source>
        <dbReference type="EMBL" id="OWK63828.1"/>
    </source>
</evidence>
<gene>
    <name evidence="1" type="ORF">RLOC_00003641</name>
</gene>